<evidence type="ECO:0000313" key="13">
    <source>
        <dbReference type="Proteomes" id="UP000034029"/>
    </source>
</evidence>
<feature type="active site" description="Proton donor" evidence="9">
    <location>
        <position position="110"/>
    </location>
</feature>
<dbReference type="EMBL" id="CP011366">
    <property type="protein sequence ID" value="AKG74800.1"/>
    <property type="molecule type" value="Genomic_DNA"/>
</dbReference>
<keyword evidence="13" id="KW-1185">Reference proteome</keyword>
<dbReference type="RefSeq" id="WP_046790979.1">
    <property type="nucleotide sequence ID" value="NZ_CP011366.1"/>
</dbReference>
<dbReference type="Proteomes" id="UP000183090">
    <property type="component" value="Unassembled WGS sequence"/>
</dbReference>
<dbReference type="InterPro" id="IPR023485">
    <property type="entry name" value="Ptyr_pPase"/>
</dbReference>
<evidence type="ECO:0000259" key="10">
    <source>
        <dbReference type="SMART" id="SM00226"/>
    </source>
</evidence>
<dbReference type="Pfam" id="PF01451">
    <property type="entry name" value="LMWPc"/>
    <property type="match status" value="1"/>
</dbReference>
<dbReference type="Proteomes" id="UP000034029">
    <property type="component" value="Chromosome"/>
</dbReference>
<accession>A0A0F7D4T6</accession>
<evidence type="ECO:0000256" key="1">
    <source>
        <dbReference type="ARBA" id="ARBA00011063"/>
    </source>
</evidence>
<feature type="domain" description="Phosphotyrosine protein phosphatase I" evidence="10">
    <location>
        <begin position="1"/>
        <end position="135"/>
    </location>
</feature>
<keyword evidence="4" id="KW-0904">Protein phosphatase</keyword>
<dbReference type="PRINTS" id="PR00719">
    <property type="entry name" value="LMWPTPASE"/>
</dbReference>
<evidence type="ECO:0000313" key="12">
    <source>
        <dbReference type="EMBL" id="SFK70136.1"/>
    </source>
</evidence>
<dbReference type="SUPFAM" id="SSF52788">
    <property type="entry name" value="Phosphotyrosine protein phosphatases I"/>
    <property type="match status" value="1"/>
</dbReference>
<reference evidence="11 13" key="1">
    <citation type="journal article" date="2015" name="Int. J. Syst. Evol. Microbiol.">
        <title>Complete genome sequence of Salinicoccus halodurans H3B36, isolated from the Qaidam Basin in China.</title>
        <authorList>
            <person name="Jiang K."/>
            <person name="Xue Y."/>
            <person name="Ma Y."/>
        </authorList>
    </citation>
    <scope>NUCLEOTIDE SEQUENCE [LARGE SCALE GENOMIC DNA]</scope>
    <source>
        <strain evidence="11 13">H3B36</strain>
    </source>
</reference>
<dbReference type="AlphaFoldDB" id="A0A0F7D4T6"/>
<evidence type="ECO:0000256" key="2">
    <source>
        <dbReference type="ARBA" id="ARBA00013064"/>
    </source>
</evidence>
<dbReference type="OrthoDB" id="9784339at2"/>
<evidence type="ECO:0000256" key="4">
    <source>
        <dbReference type="ARBA" id="ARBA00022912"/>
    </source>
</evidence>
<comment type="function">
    <text evidence="5">Dephosphorylates the phosphotyrosine-containing proteins.</text>
</comment>
<dbReference type="Gene3D" id="3.40.50.2300">
    <property type="match status" value="1"/>
</dbReference>
<dbReference type="InterPro" id="IPR017867">
    <property type="entry name" value="Tyr_phospatase_low_mol_wt"/>
</dbReference>
<name>A0A0F7D4T6_9STAP</name>
<protein>
    <recommendedName>
        <fullName evidence="6">Low molecular weight protein-tyrosine-phosphatase PtpB</fullName>
        <ecNumber evidence="2">3.1.3.48</ecNumber>
    </recommendedName>
    <alternativeName>
        <fullName evidence="7">Phosphotyrosine phosphatase B</fullName>
    </alternativeName>
</protein>
<feature type="active site" description="Nucleophile" evidence="9">
    <location>
        <position position="7"/>
    </location>
</feature>
<dbReference type="KEGG" id="shv:AAT16_11730"/>
<dbReference type="PANTHER" id="PTHR11717:SF31">
    <property type="entry name" value="LOW MOLECULAR WEIGHT PROTEIN-TYROSINE-PHOSPHATASE ETP-RELATED"/>
    <property type="match status" value="1"/>
</dbReference>
<comment type="catalytic activity">
    <reaction evidence="8">
        <text>O-phospho-L-tyrosyl-[protein] + H2O = L-tyrosyl-[protein] + phosphate</text>
        <dbReference type="Rhea" id="RHEA:10684"/>
        <dbReference type="Rhea" id="RHEA-COMP:10136"/>
        <dbReference type="Rhea" id="RHEA-COMP:20101"/>
        <dbReference type="ChEBI" id="CHEBI:15377"/>
        <dbReference type="ChEBI" id="CHEBI:43474"/>
        <dbReference type="ChEBI" id="CHEBI:46858"/>
        <dbReference type="ChEBI" id="CHEBI:61978"/>
        <dbReference type="EC" id="3.1.3.48"/>
    </reaction>
</comment>
<dbReference type="InterPro" id="IPR036196">
    <property type="entry name" value="Ptyr_pPase_sf"/>
</dbReference>
<comment type="similarity">
    <text evidence="1">Belongs to the low molecular weight phosphotyrosine protein phosphatase family.</text>
</comment>
<organism evidence="12 14">
    <name type="scientific">Salinicoccus halodurans</name>
    <dbReference type="NCBI Taxonomy" id="407035"/>
    <lineage>
        <taxon>Bacteria</taxon>
        <taxon>Bacillati</taxon>
        <taxon>Bacillota</taxon>
        <taxon>Bacilli</taxon>
        <taxon>Bacillales</taxon>
        <taxon>Staphylococcaceae</taxon>
        <taxon>Salinicoccus</taxon>
    </lineage>
</organism>
<evidence type="ECO:0000313" key="11">
    <source>
        <dbReference type="EMBL" id="AKG74800.1"/>
    </source>
</evidence>
<evidence type="ECO:0000256" key="7">
    <source>
        <dbReference type="ARBA" id="ARBA00041820"/>
    </source>
</evidence>
<keyword evidence="3" id="KW-0378">Hydrolase</keyword>
<dbReference type="GO" id="GO:0004725">
    <property type="term" value="F:protein tyrosine phosphatase activity"/>
    <property type="evidence" value="ECO:0007669"/>
    <property type="project" value="UniProtKB-EC"/>
</dbReference>
<reference evidence="12 14" key="3">
    <citation type="submission" date="2016-10" db="EMBL/GenBank/DDBJ databases">
        <authorList>
            <person name="Varghese N."/>
            <person name="Submissions S."/>
        </authorList>
    </citation>
    <scope>NUCLEOTIDE SEQUENCE [LARGE SCALE GENOMIC DNA]</scope>
    <source>
        <strain evidence="12 14">CGMCC 1.6501</strain>
    </source>
</reference>
<dbReference type="EMBL" id="FOTB01000002">
    <property type="protein sequence ID" value="SFK70136.1"/>
    <property type="molecule type" value="Genomic_DNA"/>
</dbReference>
<gene>
    <name evidence="11" type="ORF">AAT16_11730</name>
    <name evidence="12" type="ORF">SAMN05216235_1288</name>
</gene>
<dbReference type="InterPro" id="IPR050438">
    <property type="entry name" value="LMW_PTPase"/>
</dbReference>
<proteinExistence type="inferred from homology"/>
<dbReference type="PANTHER" id="PTHR11717">
    <property type="entry name" value="LOW MOLECULAR WEIGHT PROTEIN TYROSINE PHOSPHATASE"/>
    <property type="match status" value="1"/>
</dbReference>
<evidence type="ECO:0000256" key="3">
    <source>
        <dbReference type="ARBA" id="ARBA00022801"/>
    </source>
</evidence>
<evidence type="ECO:0000256" key="8">
    <source>
        <dbReference type="ARBA" id="ARBA00051722"/>
    </source>
</evidence>
<feature type="active site" description="Nucleophile" evidence="9">
    <location>
        <position position="13"/>
    </location>
</feature>
<evidence type="ECO:0000256" key="6">
    <source>
        <dbReference type="ARBA" id="ARBA00040312"/>
    </source>
</evidence>
<dbReference type="EC" id="3.1.3.48" evidence="2"/>
<evidence type="ECO:0000256" key="5">
    <source>
        <dbReference type="ARBA" id="ARBA00037193"/>
    </source>
</evidence>
<sequence length="135" mass="15077">MKIIFVCTGNTCRSPLAESYAKTKFPDVEFASRGLMVIAGETNRFTLDIIERESLVPPSSPEQLRTGDTEDALLLTMTEEHKMAIQQRFPGADVKMISEFSDGSEVPILDPYGGSAKEYELVYNQLKSYIDKFGL</sequence>
<evidence type="ECO:0000313" key="14">
    <source>
        <dbReference type="Proteomes" id="UP000183090"/>
    </source>
</evidence>
<dbReference type="SMART" id="SM00226">
    <property type="entry name" value="LMWPc"/>
    <property type="match status" value="1"/>
</dbReference>
<reference evidence="13" key="2">
    <citation type="submission" date="2015-04" db="EMBL/GenBank/DDBJ databases">
        <title>Complete genome sequence of Salinicoccus halodurans strain H3B36, isolated from the Qaidam basin of China.</title>
        <authorList>
            <person name="Ma Y."/>
            <person name="Jiang K."/>
            <person name="Xue Y."/>
        </authorList>
    </citation>
    <scope>NUCLEOTIDE SEQUENCE [LARGE SCALE GENOMIC DNA]</scope>
    <source>
        <strain evidence="13">H3B36</strain>
    </source>
</reference>
<evidence type="ECO:0000256" key="9">
    <source>
        <dbReference type="PIRSR" id="PIRSR617867-1"/>
    </source>
</evidence>